<gene>
    <name evidence="5" type="ORF">PQU92_05500</name>
</gene>
<dbReference type="InterPro" id="IPR000843">
    <property type="entry name" value="HTH_LacI"/>
</dbReference>
<dbReference type="Gene3D" id="1.10.260.40">
    <property type="entry name" value="lambda repressor-like DNA-binding domains"/>
    <property type="match status" value="1"/>
</dbReference>
<keyword evidence="6" id="KW-1185">Reference proteome</keyword>
<evidence type="ECO:0000313" key="6">
    <source>
        <dbReference type="Proteomes" id="UP001214854"/>
    </source>
</evidence>
<dbReference type="InterPro" id="IPR046335">
    <property type="entry name" value="LacI/GalR-like_sensor"/>
</dbReference>
<dbReference type="CDD" id="cd01392">
    <property type="entry name" value="HTH_LacI"/>
    <property type="match status" value="1"/>
</dbReference>
<organism evidence="5 6">
    <name type="scientific">Asticcacaulis aquaticus</name>
    <dbReference type="NCBI Taxonomy" id="2984212"/>
    <lineage>
        <taxon>Bacteria</taxon>
        <taxon>Pseudomonadati</taxon>
        <taxon>Pseudomonadota</taxon>
        <taxon>Alphaproteobacteria</taxon>
        <taxon>Caulobacterales</taxon>
        <taxon>Caulobacteraceae</taxon>
        <taxon>Asticcacaulis</taxon>
    </lineage>
</organism>
<evidence type="ECO:0000256" key="3">
    <source>
        <dbReference type="ARBA" id="ARBA00023163"/>
    </source>
</evidence>
<evidence type="ECO:0000313" key="5">
    <source>
        <dbReference type="EMBL" id="MDC7682721.1"/>
    </source>
</evidence>
<keyword evidence="3" id="KW-0804">Transcription</keyword>
<keyword evidence="1" id="KW-0805">Transcription regulation</keyword>
<dbReference type="EMBL" id="JAQQKX010000003">
    <property type="protein sequence ID" value="MDC7682721.1"/>
    <property type="molecule type" value="Genomic_DNA"/>
</dbReference>
<reference evidence="5 6" key="1">
    <citation type="submission" date="2023-01" db="EMBL/GenBank/DDBJ databases">
        <title>Novel species of the genus Asticcacaulis isolated from rivers.</title>
        <authorList>
            <person name="Lu H."/>
        </authorList>
    </citation>
    <scope>NUCLEOTIDE SEQUENCE [LARGE SCALE GENOMIC DNA]</scope>
    <source>
        <strain evidence="5 6">BYS171W</strain>
    </source>
</reference>
<dbReference type="Proteomes" id="UP001214854">
    <property type="component" value="Unassembled WGS sequence"/>
</dbReference>
<dbReference type="Pfam" id="PF13377">
    <property type="entry name" value="Peripla_BP_3"/>
    <property type="match status" value="1"/>
</dbReference>
<dbReference type="SUPFAM" id="SSF53822">
    <property type="entry name" value="Periplasmic binding protein-like I"/>
    <property type="match status" value="1"/>
</dbReference>
<evidence type="ECO:0000256" key="2">
    <source>
        <dbReference type="ARBA" id="ARBA00023125"/>
    </source>
</evidence>
<dbReference type="CDD" id="cd01545">
    <property type="entry name" value="PBP1_SalR"/>
    <property type="match status" value="1"/>
</dbReference>
<dbReference type="InterPro" id="IPR028082">
    <property type="entry name" value="Peripla_BP_I"/>
</dbReference>
<keyword evidence="2 5" id="KW-0238">DNA-binding</keyword>
<dbReference type="PROSITE" id="PS50932">
    <property type="entry name" value="HTH_LACI_2"/>
    <property type="match status" value="1"/>
</dbReference>
<evidence type="ECO:0000256" key="1">
    <source>
        <dbReference type="ARBA" id="ARBA00023015"/>
    </source>
</evidence>
<proteinExistence type="predicted"/>
<evidence type="ECO:0000259" key="4">
    <source>
        <dbReference type="PROSITE" id="PS50932"/>
    </source>
</evidence>
<dbReference type="Pfam" id="PF00356">
    <property type="entry name" value="LacI"/>
    <property type="match status" value="1"/>
</dbReference>
<dbReference type="PANTHER" id="PTHR30146">
    <property type="entry name" value="LACI-RELATED TRANSCRIPTIONAL REPRESSOR"/>
    <property type="match status" value="1"/>
</dbReference>
<accession>A0ABT5HRM8</accession>
<sequence length="369" mass="40053">MSIPPSSKTPSGPSAVDPVEAFLQRRKKATINDVASLAQVSKKTVSRVINNSPSVRAETREQVNAIINRIGFKPDPQARGLAFRRSFLLGLIYDNPNAQYVVNIQAGILDCIRGSGTEIIVHPCDKNSDDFLEEIRDFVELQRLAGVILLPPIAENRQLLAMLDDLDVPYVRITAMHGAENTPPILSPQVVSRDRQGCLAAAEHLVELGHTRIGFISGPAGYASARERRQGFDEGLARHGLSLSDELITGGEYTFESGFEAARHLLALSPRPTAIFASNDEMAIGAYKAAAQLGLTIPDELSVIGYDDAPIASRITPGLTSVKAPIRDIGRTAAETLISEEKPRRNTTIFDTALIVRESTGPREPDFKP</sequence>
<dbReference type="PANTHER" id="PTHR30146:SF153">
    <property type="entry name" value="LACTOSE OPERON REPRESSOR"/>
    <property type="match status" value="1"/>
</dbReference>
<feature type="domain" description="HTH lacI-type" evidence="4">
    <location>
        <begin position="29"/>
        <end position="83"/>
    </location>
</feature>
<dbReference type="PROSITE" id="PS00356">
    <property type="entry name" value="HTH_LACI_1"/>
    <property type="match status" value="1"/>
</dbReference>
<name>A0ABT5HRM8_9CAUL</name>
<dbReference type="GO" id="GO:0003677">
    <property type="term" value="F:DNA binding"/>
    <property type="evidence" value="ECO:0007669"/>
    <property type="project" value="UniProtKB-KW"/>
</dbReference>
<dbReference type="Gene3D" id="3.40.50.2300">
    <property type="match status" value="2"/>
</dbReference>
<dbReference type="SUPFAM" id="SSF47413">
    <property type="entry name" value="lambda repressor-like DNA-binding domains"/>
    <property type="match status" value="1"/>
</dbReference>
<dbReference type="SMART" id="SM00354">
    <property type="entry name" value="HTH_LACI"/>
    <property type="match status" value="1"/>
</dbReference>
<dbReference type="RefSeq" id="WP_272747203.1">
    <property type="nucleotide sequence ID" value="NZ_JAQQKX010000003.1"/>
</dbReference>
<dbReference type="InterPro" id="IPR010982">
    <property type="entry name" value="Lambda_DNA-bd_dom_sf"/>
</dbReference>
<comment type="caution">
    <text evidence="5">The sequence shown here is derived from an EMBL/GenBank/DDBJ whole genome shotgun (WGS) entry which is preliminary data.</text>
</comment>
<protein>
    <submittedName>
        <fullName evidence="5">LacI family DNA-binding transcriptional regulator</fullName>
    </submittedName>
</protein>